<dbReference type="GO" id="GO:0007268">
    <property type="term" value="P:chemical synaptic transmission"/>
    <property type="evidence" value="ECO:0000318"/>
    <property type="project" value="GO_Central"/>
</dbReference>
<dbReference type="Proteomes" id="UP000007110">
    <property type="component" value="Unassembled WGS sequence"/>
</dbReference>
<keyword evidence="8" id="KW-0807">Transducer</keyword>
<evidence type="ECO:0000256" key="7">
    <source>
        <dbReference type="ARBA" id="ARBA00023170"/>
    </source>
</evidence>
<dbReference type="GO" id="GO:0005886">
    <property type="term" value="C:plasma membrane"/>
    <property type="evidence" value="ECO:0000318"/>
    <property type="project" value="GO_Central"/>
</dbReference>
<evidence type="ECO:0000256" key="9">
    <source>
        <dbReference type="SAM" id="Phobius"/>
    </source>
</evidence>
<dbReference type="KEGG" id="spu:590172"/>
<feature type="transmembrane region" description="Helical" evidence="9">
    <location>
        <begin position="22"/>
        <end position="45"/>
    </location>
</feature>
<dbReference type="PROSITE" id="PS50262">
    <property type="entry name" value="G_PROTEIN_RECEP_F1_2"/>
    <property type="match status" value="1"/>
</dbReference>
<evidence type="ECO:0000256" key="8">
    <source>
        <dbReference type="ARBA" id="ARBA00023224"/>
    </source>
</evidence>
<evidence type="ECO:0000256" key="3">
    <source>
        <dbReference type="ARBA" id="ARBA00022692"/>
    </source>
</evidence>
<reference evidence="11" key="2">
    <citation type="submission" date="2021-01" db="UniProtKB">
        <authorList>
            <consortium name="EnsemblMetazoa"/>
        </authorList>
    </citation>
    <scope>IDENTIFICATION</scope>
</reference>
<accession>A0A7M7REL3</accession>
<dbReference type="OrthoDB" id="10042731at2759"/>
<feature type="transmembrane region" description="Helical" evidence="9">
    <location>
        <begin position="139"/>
        <end position="159"/>
    </location>
</feature>
<feature type="transmembrane region" description="Helical" evidence="9">
    <location>
        <begin position="250"/>
        <end position="271"/>
    </location>
</feature>
<dbReference type="InterPro" id="IPR017452">
    <property type="entry name" value="GPCR_Rhodpsn_7TM"/>
</dbReference>
<organism evidence="11 12">
    <name type="scientific">Strongylocentrotus purpuratus</name>
    <name type="common">Purple sea urchin</name>
    <dbReference type="NCBI Taxonomy" id="7668"/>
    <lineage>
        <taxon>Eukaryota</taxon>
        <taxon>Metazoa</taxon>
        <taxon>Echinodermata</taxon>
        <taxon>Eleutherozoa</taxon>
        <taxon>Echinozoa</taxon>
        <taxon>Echinoidea</taxon>
        <taxon>Euechinoidea</taxon>
        <taxon>Echinacea</taxon>
        <taxon>Camarodonta</taxon>
        <taxon>Echinidea</taxon>
        <taxon>Strongylocentrotidae</taxon>
        <taxon>Strongylocentrotus</taxon>
    </lineage>
</organism>
<feature type="domain" description="G-protein coupled receptors family 1 profile" evidence="10">
    <location>
        <begin position="38"/>
        <end position="304"/>
    </location>
</feature>
<dbReference type="AlphaFoldDB" id="A0A7M7REL3"/>
<dbReference type="Pfam" id="PF00001">
    <property type="entry name" value="7tm_1"/>
    <property type="match status" value="1"/>
</dbReference>
<dbReference type="GO" id="GO:0030594">
    <property type="term" value="F:neurotransmitter receptor activity"/>
    <property type="evidence" value="ECO:0000318"/>
    <property type="project" value="GO_Central"/>
</dbReference>
<keyword evidence="3 9" id="KW-0812">Transmembrane</keyword>
<dbReference type="GO" id="GO:0007187">
    <property type="term" value="P:G protein-coupled receptor signaling pathway, coupled to cyclic nucleotide second messenger"/>
    <property type="evidence" value="ECO:0000318"/>
    <property type="project" value="GO_Central"/>
</dbReference>
<keyword evidence="12" id="KW-1185">Reference proteome</keyword>
<dbReference type="GO" id="GO:0045202">
    <property type="term" value="C:synapse"/>
    <property type="evidence" value="ECO:0007669"/>
    <property type="project" value="GOC"/>
</dbReference>
<dbReference type="InterPro" id="IPR000276">
    <property type="entry name" value="GPCR_Rhodpsn"/>
</dbReference>
<dbReference type="SMART" id="SM01381">
    <property type="entry name" value="7TM_GPCR_Srsx"/>
    <property type="match status" value="1"/>
</dbReference>
<dbReference type="PANTHER" id="PTHR24249:SF422">
    <property type="entry name" value="G-PROTEIN COUPLED RECEPTORS FAMILY 1 PROFILE DOMAIN-CONTAINING PROTEIN"/>
    <property type="match status" value="1"/>
</dbReference>
<name>A0A7M7REL3_STRPU</name>
<keyword evidence="7" id="KW-0675">Receptor</keyword>
<feature type="transmembrane region" description="Helical" evidence="9">
    <location>
        <begin position="97"/>
        <end position="118"/>
    </location>
</feature>
<evidence type="ECO:0000256" key="5">
    <source>
        <dbReference type="ARBA" id="ARBA00023040"/>
    </source>
</evidence>
<feature type="transmembrane region" description="Helical" evidence="9">
    <location>
        <begin position="57"/>
        <end position="77"/>
    </location>
</feature>
<dbReference type="Gene3D" id="1.20.1070.10">
    <property type="entry name" value="Rhodopsin 7-helix transmembrane proteins"/>
    <property type="match status" value="1"/>
</dbReference>
<reference evidence="12" key="1">
    <citation type="submission" date="2015-02" db="EMBL/GenBank/DDBJ databases">
        <title>Genome sequencing for Strongylocentrotus purpuratus.</title>
        <authorList>
            <person name="Murali S."/>
            <person name="Liu Y."/>
            <person name="Vee V."/>
            <person name="English A."/>
            <person name="Wang M."/>
            <person name="Skinner E."/>
            <person name="Han Y."/>
            <person name="Muzny D.M."/>
            <person name="Worley K.C."/>
            <person name="Gibbs R.A."/>
        </authorList>
    </citation>
    <scope>NUCLEOTIDE SEQUENCE</scope>
</reference>
<evidence type="ECO:0000256" key="1">
    <source>
        <dbReference type="ARBA" id="ARBA00004651"/>
    </source>
</evidence>
<evidence type="ECO:0000256" key="6">
    <source>
        <dbReference type="ARBA" id="ARBA00023136"/>
    </source>
</evidence>
<dbReference type="EnsemblMetazoa" id="XM_789785">
    <property type="protein sequence ID" value="XP_794878"/>
    <property type="gene ID" value="LOC590172"/>
</dbReference>
<evidence type="ECO:0000259" key="10">
    <source>
        <dbReference type="PROSITE" id="PS50262"/>
    </source>
</evidence>
<keyword evidence="5" id="KW-0297">G-protein coupled receptor</keyword>
<dbReference type="InterPro" id="IPR050569">
    <property type="entry name" value="TAAR"/>
</dbReference>
<dbReference type="OMA" id="MWIHRIA"/>
<dbReference type="RefSeq" id="XP_794878.2">
    <property type="nucleotide sequence ID" value="XM_789785.2"/>
</dbReference>
<dbReference type="FunCoup" id="A0A7M7REL3">
    <property type="interactions" value="1075"/>
</dbReference>
<dbReference type="GeneID" id="590172"/>
<keyword evidence="4 9" id="KW-1133">Transmembrane helix</keyword>
<feature type="transmembrane region" description="Helical" evidence="9">
    <location>
        <begin position="186"/>
        <end position="213"/>
    </location>
</feature>
<keyword evidence="2" id="KW-1003">Cell membrane</keyword>
<dbReference type="GO" id="GO:0030425">
    <property type="term" value="C:dendrite"/>
    <property type="evidence" value="ECO:0000318"/>
    <property type="project" value="GO_Central"/>
</dbReference>
<dbReference type="PANTHER" id="PTHR24249">
    <property type="entry name" value="HISTAMINE RECEPTOR-RELATED G-PROTEIN COUPLED RECEPTOR"/>
    <property type="match status" value="1"/>
</dbReference>
<dbReference type="InParanoid" id="A0A7M7REL3"/>
<dbReference type="SUPFAM" id="SSF81321">
    <property type="entry name" value="Family A G protein-coupled receptor-like"/>
    <property type="match status" value="1"/>
</dbReference>
<feature type="transmembrane region" description="Helical" evidence="9">
    <location>
        <begin position="283"/>
        <end position="306"/>
    </location>
</feature>
<evidence type="ECO:0000256" key="4">
    <source>
        <dbReference type="ARBA" id="ARBA00022989"/>
    </source>
</evidence>
<proteinExistence type="predicted"/>
<evidence type="ECO:0000256" key="2">
    <source>
        <dbReference type="ARBA" id="ARBA00022475"/>
    </source>
</evidence>
<dbReference type="GO" id="GO:0004993">
    <property type="term" value="F:G protein-coupled serotonin receptor activity"/>
    <property type="evidence" value="ECO:0000318"/>
    <property type="project" value="GO_Central"/>
</dbReference>
<dbReference type="PRINTS" id="PR00237">
    <property type="entry name" value="GPCRRHODOPSN"/>
</dbReference>
<evidence type="ECO:0000313" key="11">
    <source>
        <dbReference type="EnsemblMetazoa" id="XP_794878"/>
    </source>
</evidence>
<sequence length="354" mass="39543">MASTSSPESTEYAFNNPPLHQALVMIFFIPVIIIIVFGNTTVIAAAYKEPRLRTQSYIIFTSLAVSDLCIGLIATPLELYSRVVQDEITCSVAKSGYFTVWVYVLFVVSMAHIVLITADRLLALKRPLRYVTFVTTQRVCIAIAVAWVGGISYGIFSLIESGNNKDDSLTQFCTGVSYKTVSARSFLLGSAGSIMIGGVILISLNIWILCIAVNHLRRIQPNLVNNDLKPQHPRPAWQAKGRQQFKAAKTTVLVVGMFCIGWFPTSIWFYLRVFVDISHVGQIILFELSFFIANLSSAVNPFIYCLKDGLFRHMNIYVWGTTFNVTTDPKDVIQFRTGSAREPVCIDEGRRLTK</sequence>
<comment type="subcellular location">
    <subcellularLocation>
        <location evidence="1">Cell membrane</location>
        <topology evidence="1">Multi-pass membrane protein</topology>
    </subcellularLocation>
</comment>
<protein>
    <recommendedName>
        <fullName evidence="10">G-protein coupled receptors family 1 profile domain-containing protein</fullName>
    </recommendedName>
</protein>
<dbReference type="GO" id="GO:0007210">
    <property type="term" value="P:serotonin receptor signaling pathway"/>
    <property type="evidence" value="ECO:0000318"/>
    <property type="project" value="GO_Central"/>
</dbReference>
<evidence type="ECO:0000313" key="12">
    <source>
        <dbReference type="Proteomes" id="UP000007110"/>
    </source>
</evidence>
<keyword evidence="6 9" id="KW-0472">Membrane</keyword>